<dbReference type="Gene3D" id="3.40.30.10">
    <property type="entry name" value="Glutaredoxin"/>
    <property type="match status" value="1"/>
</dbReference>
<accession>A0A5P9NIG4</accession>
<dbReference type="KEGG" id="halc:EY643_08115"/>
<dbReference type="RefSeq" id="WP_152661724.1">
    <property type="nucleotide sequence ID" value="NZ_CP036422.1"/>
</dbReference>
<dbReference type="PANTHER" id="PTHR42943:SF2">
    <property type="entry name" value="GLUTATHIONE S-TRANSFERASE KAPPA 1"/>
    <property type="match status" value="1"/>
</dbReference>
<sequence>MAKLEFMLDFASPNAYYCHKVLPEILQRTGAELEVVPVLLGGLFKLTDNQAPFVAFGGVKGKMDYELLESKRFQEKHQLNEFVFNSHFPMNTITVMRGLVAAQDLGVAAAYIEAVMLAMWEQGQKMDDLEVVAQVWRDAGLDADALLTMIQTDAVKESLKQSTQAAADRGAFGVPTFFVGDEIFFGKERLGQVEEELLK</sequence>
<feature type="active site" description="Nucleophile" evidence="2">
    <location>
        <position position="12"/>
    </location>
</feature>
<evidence type="ECO:0000256" key="2">
    <source>
        <dbReference type="PIRSR" id="PIRSR006386-1"/>
    </source>
</evidence>
<dbReference type="SUPFAM" id="SSF52833">
    <property type="entry name" value="Thioredoxin-like"/>
    <property type="match status" value="1"/>
</dbReference>
<dbReference type="InterPro" id="IPR001853">
    <property type="entry name" value="DSBA-like_thioredoxin_dom"/>
</dbReference>
<evidence type="ECO:0000256" key="1">
    <source>
        <dbReference type="PIRNR" id="PIRNR006386"/>
    </source>
</evidence>
<gene>
    <name evidence="4" type="ORF">EY643_08115</name>
</gene>
<reference evidence="4 5" key="1">
    <citation type="submission" date="2019-02" db="EMBL/GenBank/DDBJ databases">
        <authorList>
            <person name="Li S.-H."/>
        </authorList>
    </citation>
    <scope>NUCLEOTIDE SEQUENCE [LARGE SCALE GENOMIC DNA]</scope>
    <source>
        <strain evidence="4 5">IMCC14385</strain>
    </source>
</reference>
<keyword evidence="5" id="KW-1185">Reference proteome</keyword>
<dbReference type="InterPro" id="IPR044087">
    <property type="entry name" value="NahD-like"/>
</dbReference>
<feature type="domain" description="DSBA-like thioredoxin" evidence="3">
    <location>
        <begin position="4"/>
        <end position="197"/>
    </location>
</feature>
<comment type="catalytic activity">
    <reaction evidence="1">
        <text>2-hydroxychromene-2-carboxylate = (3E)-4-(2-hydroxyphenyl)-2-oxobut-3-enoate</text>
        <dbReference type="Rhea" id="RHEA:27401"/>
        <dbReference type="ChEBI" id="CHEBI:59350"/>
        <dbReference type="ChEBI" id="CHEBI:59353"/>
        <dbReference type="EC" id="5.99.1.4"/>
    </reaction>
</comment>
<dbReference type="GO" id="GO:0004364">
    <property type="term" value="F:glutathione transferase activity"/>
    <property type="evidence" value="ECO:0007669"/>
    <property type="project" value="TreeGrafter"/>
</dbReference>
<dbReference type="OrthoDB" id="5244108at2"/>
<dbReference type="InterPro" id="IPR036249">
    <property type="entry name" value="Thioredoxin-like_sf"/>
</dbReference>
<dbReference type="InterPro" id="IPR051924">
    <property type="entry name" value="GST_Kappa/NadH"/>
</dbReference>
<dbReference type="InterPro" id="IPR014440">
    <property type="entry name" value="HCCAis_GSTk"/>
</dbReference>
<dbReference type="Proteomes" id="UP000326287">
    <property type="component" value="Chromosome"/>
</dbReference>
<dbReference type="EMBL" id="CP036422">
    <property type="protein sequence ID" value="QFU75617.1"/>
    <property type="molecule type" value="Genomic_DNA"/>
</dbReference>
<comment type="similarity">
    <text evidence="1">Belongs to the GST superfamily. NadH family.</text>
</comment>
<dbReference type="GO" id="GO:0004602">
    <property type="term" value="F:glutathione peroxidase activity"/>
    <property type="evidence" value="ECO:0007669"/>
    <property type="project" value="TreeGrafter"/>
</dbReference>
<dbReference type="GO" id="GO:1901170">
    <property type="term" value="P:naphthalene catabolic process"/>
    <property type="evidence" value="ECO:0007669"/>
    <property type="project" value="InterPro"/>
</dbReference>
<dbReference type="GO" id="GO:0006749">
    <property type="term" value="P:glutathione metabolic process"/>
    <property type="evidence" value="ECO:0007669"/>
    <property type="project" value="TreeGrafter"/>
</dbReference>
<evidence type="ECO:0000313" key="4">
    <source>
        <dbReference type="EMBL" id="QFU75617.1"/>
    </source>
</evidence>
<dbReference type="AlphaFoldDB" id="A0A5P9NIG4"/>
<evidence type="ECO:0000313" key="5">
    <source>
        <dbReference type="Proteomes" id="UP000326287"/>
    </source>
</evidence>
<keyword evidence="1 4" id="KW-0413">Isomerase</keyword>
<name>A0A5P9NIG4_9GAMM</name>
<dbReference type="GO" id="GO:0018845">
    <property type="term" value="F:2-hydroxychromene-2-carboxylate isomerase activity"/>
    <property type="evidence" value="ECO:0007669"/>
    <property type="project" value="UniProtKB-UniRule"/>
</dbReference>
<proteinExistence type="inferred from homology"/>
<organism evidence="4 5">
    <name type="scientific">Halioglobus maricola</name>
    <dbReference type="NCBI Taxonomy" id="2601894"/>
    <lineage>
        <taxon>Bacteria</taxon>
        <taxon>Pseudomonadati</taxon>
        <taxon>Pseudomonadota</taxon>
        <taxon>Gammaproteobacteria</taxon>
        <taxon>Cellvibrionales</taxon>
        <taxon>Halieaceae</taxon>
        <taxon>Halioglobus</taxon>
    </lineage>
</organism>
<evidence type="ECO:0000259" key="3">
    <source>
        <dbReference type="Pfam" id="PF01323"/>
    </source>
</evidence>
<dbReference type="Pfam" id="PF01323">
    <property type="entry name" value="DSBA"/>
    <property type="match status" value="1"/>
</dbReference>
<dbReference type="PIRSF" id="PIRSF006386">
    <property type="entry name" value="HCCAis_GSTk"/>
    <property type="match status" value="1"/>
</dbReference>
<dbReference type="EC" id="5.99.1.4" evidence="1"/>
<protein>
    <recommendedName>
        <fullName evidence="1">2-hydroxychromene-2-carboxylate isomerase</fullName>
        <ecNumber evidence="1">5.99.1.4</ecNumber>
    </recommendedName>
</protein>
<dbReference type="PANTHER" id="PTHR42943">
    <property type="entry name" value="GLUTATHIONE S-TRANSFERASE KAPPA"/>
    <property type="match status" value="1"/>
</dbReference>
<dbReference type="CDD" id="cd03022">
    <property type="entry name" value="DsbA_HCCA_Iso"/>
    <property type="match status" value="1"/>
</dbReference>